<proteinExistence type="predicted"/>
<dbReference type="GO" id="GO:0003676">
    <property type="term" value="F:nucleic acid binding"/>
    <property type="evidence" value="ECO:0007669"/>
    <property type="project" value="InterPro"/>
</dbReference>
<gene>
    <name evidence="3" type="ORF">BJ875DRAFT_509806</name>
</gene>
<evidence type="ECO:0000256" key="1">
    <source>
        <dbReference type="SAM" id="MobiDB-lite"/>
    </source>
</evidence>
<sequence>MGRSKSKPKNDPSGHISSANSPHNPDLAKRKRENGAEVDGTSPPLDGDDPLDTRPSKKRRGNRRKNHEDSRNTGERSHPKPSQPTSTPSDTTPPVFPSLEKTHDISVLSIISSSKISKRVTTTLSVLAQPPAIPPAKPSVVMLHARADSVSKLISVVEIAKREIGSRGGKWFQYNALHQAVKAKKEGVKGGDKGQGEENGEDMDEDEDEDEGEKSDGEVEEGFEKMKTPFERAIEGTVKVRTVPIMATYLSRVRVEGLRKRYGEQTSGLKVKDVPRKQ</sequence>
<feature type="compositionally biased region" description="Acidic residues" evidence="1">
    <location>
        <begin position="198"/>
        <end position="213"/>
    </location>
</feature>
<feature type="compositionally biased region" description="Low complexity" evidence="1">
    <location>
        <begin position="83"/>
        <end position="93"/>
    </location>
</feature>
<reference evidence="3" key="1">
    <citation type="journal article" date="2021" name="IMA Fungus">
        <title>Genomic characterization of three marine fungi, including Emericellopsis atlantica sp. nov. with signatures of a generalist lifestyle and marine biomass degradation.</title>
        <authorList>
            <person name="Hagestad O.C."/>
            <person name="Hou L."/>
            <person name="Andersen J.H."/>
            <person name="Hansen E.H."/>
            <person name="Altermark B."/>
            <person name="Li C."/>
            <person name="Kuhnert E."/>
            <person name="Cox R.J."/>
            <person name="Crous P.W."/>
            <person name="Spatafora J.W."/>
            <person name="Lail K."/>
            <person name="Amirebrahimi M."/>
            <person name="Lipzen A."/>
            <person name="Pangilinan J."/>
            <person name="Andreopoulos W."/>
            <person name="Hayes R.D."/>
            <person name="Ng V."/>
            <person name="Grigoriev I.V."/>
            <person name="Jackson S.A."/>
            <person name="Sutton T.D.S."/>
            <person name="Dobson A.D.W."/>
            <person name="Rama T."/>
        </authorList>
    </citation>
    <scope>NUCLEOTIDE SEQUENCE</scope>
    <source>
        <strain evidence="3">TRa018bII</strain>
    </source>
</reference>
<accession>A0A9P7YIN5</accession>
<protein>
    <recommendedName>
        <fullName evidence="2">DNA/RNA-binding protein Alba-like domain-containing protein</fullName>
    </recommendedName>
</protein>
<dbReference type="AlphaFoldDB" id="A0A9P7YIN5"/>
<evidence type="ECO:0000313" key="3">
    <source>
        <dbReference type="EMBL" id="KAG9234369.1"/>
    </source>
</evidence>
<dbReference type="Pfam" id="PF01918">
    <property type="entry name" value="Alba"/>
    <property type="match status" value="1"/>
</dbReference>
<evidence type="ECO:0000259" key="2">
    <source>
        <dbReference type="Pfam" id="PF01918"/>
    </source>
</evidence>
<feature type="compositionally biased region" description="Basic and acidic residues" evidence="1">
    <location>
        <begin position="214"/>
        <end position="228"/>
    </location>
</feature>
<dbReference type="Proteomes" id="UP000824998">
    <property type="component" value="Unassembled WGS sequence"/>
</dbReference>
<evidence type="ECO:0000313" key="4">
    <source>
        <dbReference type="Proteomes" id="UP000824998"/>
    </source>
</evidence>
<dbReference type="OrthoDB" id="424402at2759"/>
<comment type="caution">
    <text evidence="3">The sequence shown here is derived from an EMBL/GenBank/DDBJ whole genome shotgun (WGS) entry which is preliminary data.</text>
</comment>
<dbReference type="EMBL" id="MU251465">
    <property type="protein sequence ID" value="KAG9234369.1"/>
    <property type="molecule type" value="Genomic_DNA"/>
</dbReference>
<feature type="region of interest" description="Disordered" evidence="1">
    <location>
        <begin position="183"/>
        <end position="228"/>
    </location>
</feature>
<organism evidence="3 4">
    <name type="scientific">Amylocarpus encephaloides</name>
    <dbReference type="NCBI Taxonomy" id="45428"/>
    <lineage>
        <taxon>Eukaryota</taxon>
        <taxon>Fungi</taxon>
        <taxon>Dikarya</taxon>
        <taxon>Ascomycota</taxon>
        <taxon>Pezizomycotina</taxon>
        <taxon>Leotiomycetes</taxon>
        <taxon>Helotiales</taxon>
        <taxon>Helotiales incertae sedis</taxon>
        <taxon>Amylocarpus</taxon>
    </lineage>
</organism>
<feature type="compositionally biased region" description="Basic and acidic residues" evidence="1">
    <location>
        <begin position="66"/>
        <end position="78"/>
    </location>
</feature>
<name>A0A9P7YIN5_9HELO</name>
<keyword evidence="4" id="KW-1185">Reference proteome</keyword>
<feature type="compositionally biased region" description="Basic residues" evidence="1">
    <location>
        <begin position="56"/>
        <end position="65"/>
    </location>
</feature>
<dbReference type="InterPro" id="IPR002775">
    <property type="entry name" value="DNA/RNA-bd_Alba-like"/>
</dbReference>
<feature type="compositionally biased region" description="Basic and acidic residues" evidence="1">
    <location>
        <begin position="183"/>
        <end position="196"/>
    </location>
</feature>
<feature type="region of interest" description="Disordered" evidence="1">
    <location>
        <begin position="1"/>
        <end position="101"/>
    </location>
</feature>
<feature type="domain" description="DNA/RNA-binding protein Alba-like" evidence="2">
    <location>
        <begin position="110"/>
        <end position="178"/>
    </location>
</feature>